<dbReference type="OrthoDB" id="3420410at2"/>
<evidence type="ECO:0000256" key="6">
    <source>
        <dbReference type="ARBA" id="ARBA00022849"/>
    </source>
</evidence>
<feature type="transmembrane region" description="Helical" evidence="10">
    <location>
        <begin position="139"/>
        <end position="158"/>
    </location>
</feature>
<evidence type="ECO:0000256" key="1">
    <source>
        <dbReference type="ARBA" id="ARBA00004651"/>
    </source>
</evidence>
<evidence type="ECO:0000256" key="9">
    <source>
        <dbReference type="PIRNR" id="PIRNR005508"/>
    </source>
</evidence>
<dbReference type="PANTHER" id="PTHR43057:SF1">
    <property type="entry name" value="ARSENICAL-RESISTANCE PROTEIN 3"/>
    <property type="match status" value="1"/>
</dbReference>
<dbReference type="InterPro" id="IPR038770">
    <property type="entry name" value="Na+/solute_symporter_sf"/>
</dbReference>
<keyword evidence="3 9" id="KW-0813">Transport</keyword>
<evidence type="ECO:0000256" key="4">
    <source>
        <dbReference type="ARBA" id="ARBA00022475"/>
    </source>
</evidence>
<dbReference type="Gene3D" id="1.20.1530.20">
    <property type="match status" value="1"/>
</dbReference>
<dbReference type="NCBIfam" id="TIGR00832">
    <property type="entry name" value="acr3"/>
    <property type="match status" value="1"/>
</dbReference>
<feature type="transmembrane region" description="Helical" evidence="10">
    <location>
        <begin position="210"/>
        <end position="231"/>
    </location>
</feature>
<comment type="caution">
    <text evidence="11">The sequence shown here is derived from an EMBL/GenBank/DDBJ whole genome shotgun (WGS) entry which is preliminary data.</text>
</comment>
<feature type="transmembrane region" description="Helical" evidence="10">
    <location>
        <begin position="42"/>
        <end position="61"/>
    </location>
</feature>
<comment type="subcellular location">
    <subcellularLocation>
        <location evidence="1 9">Cell membrane</location>
        <topology evidence="1 9">Multi-pass membrane protein</topology>
    </subcellularLocation>
</comment>
<dbReference type="EMBL" id="SOEY01000002">
    <property type="protein sequence ID" value="TFB77280.1"/>
    <property type="molecule type" value="Genomic_DNA"/>
</dbReference>
<keyword evidence="7 9" id="KW-1133">Transmembrane helix</keyword>
<feature type="transmembrane region" description="Helical" evidence="10">
    <location>
        <begin position="170"/>
        <end position="190"/>
    </location>
</feature>
<dbReference type="PANTHER" id="PTHR43057">
    <property type="entry name" value="ARSENITE EFFLUX TRANSPORTER"/>
    <property type="match status" value="1"/>
</dbReference>
<proteinExistence type="inferred from homology"/>
<name>A0A4R8V3S2_9MICO</name>
<reference evidence="11 12" key="1">
    <citation type="submission" date="2019-03" db="EMBL/GenBank/DDBJ databases">
        <title>Genomics of glacier-inhabiting Cryobacterium strains.</title>
        <authorList>
            <person name="Liu Q."/>
            <person name="Xin Y.-H."/>
        </authorList>
    </citation>
    <scope>NUCLEOTIDE SEQUENCE [LARGE SCALE GENOMIC DNA]</scope>
    <source>
        <strain evidence="11 12">HLT2-23</strain>
    </source>
</reference>
<organism evidence="11 12">
    <name type="scientific">Cryobacterium glaciale</name>
    <dbReference type="NCBI Taxonomy" id="1259145"/>
    <lineage>
        <taxon>Bacteria</taxon>
        <taxon>Bacillati</taxon>
        <taxon>Actinomycetota</taxon>
        <taxon>Actinomycetes</taxon>
        <taxon>Micrococcales</taxon>
        <taxon>Microbacteriaceae</taxon>
        <taxon>Cryobacterium</taxon>
    </lineage>
</organism>
<dbReference type="InterPro" id="IPR002657">
    <property type="entry name" value="BilAc:Na_symport/Acr3"/>
</dbReference>
<dbReference type="PIRSF" id="PIRSF005508">
    <property type="entry name" value="Acr3"/>
    <property type="match status" value="1"/>
</dbReference>
<feature type="transmembrane region" description="Helical" evidence="10">
    <location>
        <begin position="282"/>
        <end position="304"/>
    </location>
</feature>
<evidence type="ECO:0000256" key="7">
    <source>
        <dbReference type="ARBA" id="ARBA00022989"/>
    </source>
</evidence>
<evidence type="ECO:0000256" key="2">
    <source>
        <dbReference type="ARBA" id="ARBA00010110"/>
    </source>
</evidence>
<dbReference type="FunFam" id="1.20.1530.20:FF:000009">
    <property type="entry name" value="Arsenite transporter, ACR3 family"/>
    <property type="match status" value="1"/>
</dbReference>
<keyword evidence="12" id="KW-1185">Reference proteome</keyword>
<dbReference type="AlphaFoldDB" id="A0A4R8V3S2"/>
<dbReference type="Proteomes" id="UP000298173">
    <property type="component" value="Unassembled WGS sequence"/>
</dbReference>
<keyword evidence="8 9" id="KW-0472">Membrane</keyword>
<accession>A0A4R8V3S2</accession>
<gene>
    <name evidence="11" type="primary">arsB</name>
    <name evidence="11" type="ORF">E3O06_00545</name>
</gene>
<dbReference type="GO" id="GO:0015297">
    <property type="term" value="F:antiporter activity"/>
    <property type="evidence" value="ECO:0007669"/>
    <property type="project" value="UniProtKB-UniRule"/>
</dbReference>
<feature type="transmembrane region" description="Helical" evidence="10">
    <location>
        <begin position="67"/>
        <end position="89"/>
    </location>
</feature>
<dbReference type="InterPro" id="IPR004706">
    <property type="entry name" value="Arsenical-R_Acr3"/>
</dbReference>
<keyword evidence="6" id="KW-0059">Arsenical resistance</keyword>
<comment type="similarity">
    <text evidence="2 9">Belongs to the arsenical resistance-3 (ACR3) (TC 2.A.59) family.</text>
</comment>
<dbReference type="GO" id="GO:0015104">
    <property type="term" value="F:antimonite transmembrane transporter activity"/>
    <property type="evidence" value="ECO:0007669"/>
    <property type="project" value="TreeGrafter"/>
</dbReference>
<evidence type="ECO:0000256" key="3">
    <source>
        <dbReference type="ARBA" id="ARBA00022448"/>
    </source>
</evidence>
<dbReference type="GO" id="GO:0015105">
    <property type="term" value="F:arsenite transmembrane transporter activity"/>
    <property type="evidence" value="ECO:0007669"/>
    <property type="project" value="TreeGrafter"/>
</dbReference>
<feature type="transmembrane region" description="Helical" evidence="10">
    <location>
        <begin position="316"/>
        <end position="338"/>
    </location>
</feature>
<evidence type="ECO:0000256" key="10">
    <source>
        <dbReference type="SAM" id="Phobius"/>
    </source>
</evidence>
<dbReference type="Pfam" id="PF01758">
    <property type="entry name" value="SBF"/>
    <property type="match status" value="1"/>
</dbReference>
<keyword evidence="5 9" id="KW-0812">Transmembrane</keyword>
<protein>
    <submittedName>
        <fullName evidence="11">ACR3 family arsenite efflux transporter</fullName>
    </submittedName>
</protein>
<evidence type="ECO:0000256" key="5">
    <source>
        <dbReference type="ARBA" id="ARBA00022692"/>
    </source>
</evidence>
<feature type="transmembrane region" description="Helical" evidence="10">
    <location>
        <begin position="109"/>
        <end position="133"/>
    </location>
</feature>
<sequence length="392" mass="42320">MQCSSVGIDTDQCYRESLSSILWRFVSITAPAPTRLGAIDRLLPVWILAAMGLGLLLAVFVPAAGDLLHAFTIGSISVPIAIGLLVMMYPVLAKVRYTDARAVASDKRLLVSSLLLNWLVGPALMFALAWIFLPDLPEYRTGLIIVGLARCIAMVLIWNDLACGDREAAAFLVAVNSVFQVVAFGALGWFYLQVLPGWLGLPTTSAEFSIWAITASVLVFLGIPLLAGYLSRRIGEARRGRDWYEAKFLPRVGPFALWGLLFTIVMLFALQGQQVIDHPGDVARIALPMLVYFAVMFLVGFLTGRLLRMTYERTTTLAFTAAGNNFELAIAVAIGTFGALSGQALAGIVGPLIEVPALVALVYVALWLKPRLFPERMPPADAPTPAAASALV</sequence>
<dbReference type="GO" id="GO:0046685">
    <property type="term" value="P:response to arsenic-containing substance"/>
    <property type="evidence" value="ECO:0007669"/>
    <property type="project" value="UniProtKB-KW"/>
</dbReference>
<evidence type="ECO:0000313" key="12">
    <source>
        <dbReference type="Proteomes" id="UP000298173"/>
    </source>
</evidence>
<dbReference type="GO" id="GO:0005886">
    <property type="term" value="C:plasma membrane"/>
    <property type="evidence" value="ECO:0007669"/>
    <property type="project" value="UniProtKB-SubCell"/>
</dbReference>
<evidence type="ECO:0000313" key="11">
    <source>
        <dbReference type="EMBL" id="TFB77280.1"/>
    </source>
</evidence>
<feature type="transmembrane region" description="Helical" evidence="10">
    <location>
        <begin position="252"/>
        <end position="270"/>
    </location>
</feature>
<evidence type="ECO:0000256" key="8">
    <source>
        <dbReference type="ARBA" id="ARBA00023136"/>
    </source>
</evidence>
<feature type="transmembrane region" description="Helical" evidence="10">
    <location>
        <begin position="344"/>
        <end position="368"/>
    </location>
</feature>
<keyword evidence="4 9" id="KW-1003">Cell membrane</keyword>